<evidence type="ECO:0000313" key="1">
    <source>
        <dbReference type="EMBL" id="BBY01512.1"/>
    </source>
</evidence>
<reference evidence="1 2" key="1">
    <citation type="journal article" date="2019" name="Emerg. Microbes Infect.">
        <title>Comprehensive subspecies identification of 175 nontuberculous mycobacteria species based on 7547 genomic profiles.</title>
        <authorList>
            <person name="Matsumoto Y."/>
            <person name="Kinjo T."/>
            <person name="Motooka D."/>
            <person name="Nabeya D."/>
            <person name="Jung N."/>
            <person name="Uechi K."/>
            <person name="Horii T."/>
            <person name="Iida T."/>
            <person name="Fujita J."/>
            <person name="Nakamura S."/>
        </authorList>
    </citation>
    <scope>NUCLEOTIDE SEQUENCE [LARGE SCALE GENOMIC DNA]</scope>
    <source>
        <strain evidence="1 2">JCM 16018</strain>
    </source>
</reference>
<dbReference type="KEGG" id="mseo:MSEO_20110"/>
<name>A0A7I7P0C2_9MYCO</name>
<organism evidence="1 2">
    <name type="scientific">Mycobacterium seoulense</name>
    <dbReference type="NCBI Taxonomy" id="386911"/>
    <lineage>
        <taxon>Bacteria</taxon>
        <taxon>Bacillati</taxon>
        <taxon>Actinomycetota</taxon>
        <taxon>Actinomycetes</taxon>
        <taxon>Mycobacteriales</taxon>
        <taxon>Mycobacteriaceae</taxon>
        <taxon>Mycobacterium</taxon>
    </lineage>
</organism>
<evidence type="ECO:0000313" key="2">
    <source>
        <dbReference type="Proteomes" id="UP000466632"/>
    </source>
</evidence>
<accession>A0A7I7P0C2</accession>
<gene>
    <name evidence="1" type="ORF">MSEO_20110</name>
</gene>
<dbReference type="Proteomes" id="UP000466632">
    <property type="component" value="Chromosome"/>
</dbReference>
<protein>
    <submittedName>
        <fullName evidence="1">Uncharacterized protein</fullName>
    </submittedName>
</protein>
<dbReference type="AlphaFoldDB" id="A0A7I7P0C2"/>
<dbReference type="RefSeq" id="WP_163679340.1">
    <property type="nucleotide sequence ID" value="NZ_AP022582.1"/>
</dbReference>
<dbReference type="EMBL" id="AP022582">
    <property type="protein sequence ID" value="BBY01512.1"/>
    <property type="molecule type" value="Genomic_DNA"/>
</dbReference>
<keyword evidence="2" id="KW-1185">Reference proteome</keyword>
<proteinExistence type="predicted"/>
<sequence length="153" mass="16400">MIGLTGGIPLFVDTEETLVAHDPNIGATSANSVRAINGVLRITDKYGAETLDRTLTVAEKAWGYTAATWDGMLLGGIGKFLGRHGALVDNDDELAKKTAKARHAEAWRGKVHSISSAGGTQHSGTGGWAMTCYNLLVQQWSKHRRSEAIKIVL</sequence>